<dbReference type="GO" id="GO:0016020">
    <property type="term" value="C:membrane"/>
    <property type="evidence" value="ECO:0007669"/>
    <property type="project" value="TreeGrafter"/>
</dbReference>
<dbReference type="AlphaFoldDB" id="A0A7C3ZVR6"/>
<dbReference type="PRINTS" id="PR00081">
    <property type="entry name" value="GDHRDH"/>
</dbReference>
<dbReference type="InterPro" id="IPR002347">
    <property type="entry name" value="SDR_fam"/>
</dbReference>
<dbReference type="GO" id="GO:0016491">
    <property type="term" value="F:oxidoreductase activity"/>
    <property type="evidence" value="ECO:0007669"/>
    <property type="project" value="UniProtKB-KW"/>
</dbReference>
<dbReference type="NCBIfam" id="NF006118">
    <property type="entry name" value="PRK08264.1-4"/>
    <property type="match status" value="1"/>
</dbReference>
<dbReference type="Gene3D" id="3.40.50.720">
    <property type="entry name" value="NAD(P)-binding Rossmann-like Domain"/>
    <property type="match status" value="1"/>
</dbReference>
<organism evidence="4">
    <name type="scientific">Planktothricoides sp. SpSt-374</name>
    <dbReference type="NCBI Taxonomy" id="2282167"/>
    <lineage>
        <taxon>Bacteria</taxon>
        <taxon>Bacillati</taxon>
        <taxon>Cyanobacteriota</taxon>
        <taxon>Cyanophyceae</taxon>
        <taxon>Oscillatoriophycideae</taxon>
        <taxon>Oscillatoriales</taxon>
        <taxon>Oscillatoriaceae</taxon>
        <taxon>Planktothricoides</taxon>
    </lineage>
</organism>
<gene>
    <name evidence="4" type="ORF">ENR15_17415</name>
</gene>
<evidence type="ECO:0000256" key="3">
    <source>
        <dbReference type="RuleBase" id="RU000363"/>
    </source>
</evidence>
<keyword evidence="2" id="KW-0560">Oxidoreductase</keyword>
<sequence length="256" mass="26863">MNIQGSVALITGANGGLGTEFIKALLAAGVGKIYACARRIDSLNATVQLDPSRVVAVQVDVTKPAEVEAAAKQCTDVTLLFNNAGVSKDQGVISAPNMDGVRAEMETNFFGTMAMCRAFAPVLKANGGGAIINIVSLLGKINLPFMGTYSCTKAAELSLTQCVRAELAGQKTLVIGVMPGTIDTKFAVLYPDPKVSPEEVVRATLQAIVDEEEDIYPGEQAAYVSGALLQDPKAVEKQLAGMLPGFLEQLQQQKGS</sequence>
<accession>A0A7C3ZVR6</accession>
<dbReference type="InterPro" id="IPR036291">
    <property type="entry name" value="NAD(P)-bd_dom_sf"/>
</dbReference>
<evidence type="ECO:0000256" key="1">
    <source>
        <dbReference type="ARBA" id="ARBA00006484"/>
    </source>
</evidence>
<dbReference type="EMBL" id="DSPX01000179">
    <property type="protein sequence ID" value="HGG02366.1"/>
    <property type="molecule type" value="Genomic_DNA"/>
</dbReference>
<dbReference type="PRINTS" id="PR00080">
    <property type="entry name" value="SDRFAMILY"/>
</dbReference>
<dbReference type="PANTHER" id="PTHR44196">
    <property type="entry name" value="DEHYDROGENASE/REDUCTASE SDR FAMILY MEMBER 7B"/>
    <property type="match status" value="1"/>
</dbReference>
<evidence type="ECO:0000313" key="4">
    <source>
        <dbReference type="EMBL" id="HGG02366.1"/>
    </source>
</evidence>
<evidence type="ECO:0000256" key="2">
    <source>
        <dbReference type="ARBA" id="ARBA00023002"/>
    </source>
</evidence>
<name>A0A7C3ZVR6_9CYAN</name>
<dbReference type="PANTHER" id="PTHR44196:SF1">
    <property type="entry name" value="DEHYDROGENASE_REDUCTASE SDR FAMILY MEMBER 7B"/>
    <property type="match status" value="1"/>
</dbReference>
<dbReference type="SUPFAM" id="SSF51735">
    <property type="entry name" value="NAD(P)-binding Rossmann-fold domains"/>
    <property type="match status" value="1"/>
</dbReference>
<dbReference type="Pfam" id="PF00106">
    <property type="entry name" value="adh_short"/>
    <property type="match status" value="1"/>
</dbReference>
<reference evidence="4" key="1">
    <citation type="journal article" date="2020" name="mSystems">
        <title>Genome- and Community-Level Interaction Insights into Carbon Utilization and Element Cycling Functions of Hydrothermarchaeota in Hydrothermal Sediment.</title>
        <authorList>
            <person name="Zhou Z."/>
            <person name="Liu Y."/>
            <person name="Xu W."/>
            <person name="Pan J."/>
            <person name="Luo Z.H."/>
            <person name="Li M."/>
        </authorList>
    </citation>
    <scope>NUCLEOTIDE SEQUENCE [LARGE SCALE GENOMIC DNA]</scope>
    <source>
        <strain evidence="4">SpSt-374</strain>
    </source>
</reference>
<protein>
    <submittedName>
        <fullName evidence="4">SDR family NAD(P)-dependent oxidoreductase</fullName>
    </submittedName>
</protein>
<comment type="similarity">
    <text evidence="1 3">Belongs to the short-chain dehydrogenases/reductases (SDR) family.</text>
</comment>
<comment type="caution">
    <text evidence="4">The sequence shown here is derived from an EMBL/GenBank/DDBJ whole genome shotgun (WGS) entry which is preliminary data.</text>
</comment>
<proteinExistence type="inferred from homology"/>